<dbReference type="AlphaFoldDB" id="A0A3R9QXH1"/>
<accession>A0A3R9QXH1</accession>
<protein>
    <submittedName>
        <fullName evidence="4">Isocitrate/isopropylmalate dehydrogenase family protein</fullName>
    </submittedName>
</protein>
<keyword evidence="2" id="KW-0560">Oxidoreductase</keyword>
<feature type="domain" description="Isopropylmalate dehydrogenase-like" evidence="3">
    <location>
        <begin position="3"/>
        <end position="321"/>
    </location>
</feature>
<organism evidence="4 5">
    <name type="scientific">Candidatus Korarchaeum cryptofilum</name>
    <dbReference type="NCBI Taxonomy" id="498846"/>
    <lineage>
        <taxon>Archaea</taxon>
        <taxon>Thermoproteota</taxon>
        <taxon>Candidatus Korarchaeia</taxon>
        <taxon>Candidatus Korarchaeales</taxon>
        <taxon>Candidatus Korarchaeaceae</taxon>
        <taxon>Candidatus Korarchaeum</taxon>
    </lineage>
</organism>
<dbReference type="GO" id="GO:0000287">
    <property type="term" value="F:magnesium ion binding"/>
    <property type="evidence" value="ECO:0007669"/>
    <property type="project" value="InterPro"/>
</dbReference>
<dbReference type="GO" id="GO:0006102">
    <property type="term" value="P:isocitrate metabolic process"/>
    <property type="evidence" value="ECO:0007669"/>
    <property type="project" value="TreeGrafter"/>
</dbReference>
<dbReference type="PANTHER" id="PTHR11835:SF34">
    <property type="entry name" value="ISOCITRATE DEHYDROGENASE [NAD] SUBUNIT ALPHA, MITOCHONDRIAL"/>
    <property type="match status" value="1"/>
</dbReference>
<dbReference type="Gene3D" id="3.40.718.10">
    <property type="entry name" value="Isopropylmalate Dehydrogenase"/>
    <property type="match status" value="1"/>
</dbReference>
<sequence length="334" mass="36743">MPRIAVIPGDGVGPEIIDAVIPVLETLSDLMNLPLDLRFFEAGDETKRKRGVALPEETLNGVMNSDATLMVAIGESAREVILPLRQKLDLYVNLRPAKSYPVPRAIPGFDLTIVRENTEDLYVMSGWRGQDTAVDLRIITRRASERICRFGYRYARGKGKSRVYVVHKANVLGGCMLFREVCSRVAEEEGFDYREMYVDSAAMRIAMDRPFDVIITTNMFGDILSDLAAAFIGGLGMYPSANIGESRAIFEPVHGTAPEIAGKNIANPMATILSAAMMMGWLGHEGGSKLIEEAVRRACELGYTTPDVGGSMRTKEVGLKISEIMREIGESINF</sequence>
<dbReference type="GO" id="GO:0051287">
    <property type="term" value="F:NAD binding"/>
    <property type="evidence" value="ECO:0007669"/>
    <property type="project" value="InterPro"/>
</dbReference>
<dbReference type="EMBL" id="RCOR01000049">
    <property type="protein sequence ID" value="RSN67138.1"/>
    <property type="molecule type" value="Genomic_DNA"/>
</dbReference>
<dbReference type="GO" id="GO:0004449">
    <property type="term" value="F:isocitrate dehydrogenase (NAD+) activity"/>
    <property type="evidence" value="ECO:0007669"/>
    <property type="project" value="TreeGrafter"/>
</dbReference>
<dbReference type="Pfam" id="PF00180">
    <property type="entry name" value="Iso_dh"/>
    <property type="match status" value="1"/>
</dbReference>
<evidence type="ECO:0000256" key="1">
    <source>
        <dbReference type="ARBA" id="ARBA00007769"/>
    </source>
</evidence>
<evidence type="ECO:0000259" key="3">
    <source>
        <dbReference type="SMART" id="SM01329"/>
    </source>
</evidence>
<dbReference type="GO" id="GO:0006099">
    <property type="term" value="P:tricarboxylic acid cycle"/>
    <property type="evidence" value="ECO:0007669"/>
    <property type="project" value="TreeGrafter"/>
</dbReference>
<proteinExistence type="inferred from homology"/>
<dbReference type="Proteomes" id="UP000278149">
    <property type="component" value="Unassembled WGS sequence"/>
</dbReference>
<dbReference type="InterPro" id="IPR019818">
    <property type="entry name" value="IsoCit/isopropylmalate_DH_CS"/>
</dbReference>
<dbReference type="PANTHER" id="PTHR11835">
    <property type="entry name" value="DECARBOXYLATING DEHYDROGENASES-ISOCITRATE, ISOPROPYLMALATE, TARTRATE"/>
    <property type="match status" value="1"/>
</dbReference>
<gene>
    <name evidence="4" type="ORF">D9Q81_08955</name>
</gene>
<reference evidence="4 5" key="1">
    <citation type="submission" date="2018-10" db="EMBL/GenBank/DDBJ databases">
        <title>Co-occurring genomic capacity for anaerobic methane metabolism and dissimilatory sulfite reduction discovered in the Korarchaeota.</title>
        <authorList>
            <person name="Mckay L.J."/>
            <person name="Dlakic M."/>
            <person name="Fields M.W."/>
            <person name="Delmont T.O."/>
            <person name="Eren A.M."/>
            <person name="Jay Z.J."/>
            <person name="Klingelsmith K.B."/>
            <person name="Rusch D.B."/>
            <person name="Inskeep W.P."/>
        </authorList>
    </citation>
    <scope>NUCLEOTIDE SEQUENCE [LARGE SCALE GENOMIC DNA]</scope>
    <source>
        <strain evidence="4 5">WS</strain>
    </source>
</reference>
<comment type="similarity">
    <text evidence="1">Belongs to the isocitrate and isopropylmalate dehydrogenases family.</text>
</comment>
<comment type="caution">
    <text evidence="4">The sequence shown here is derived from an EMBL/GenBank/DDBJ whole genome shotgun (WGS) entry which is preliminary data.</text>
</comment>
<dbReference type="RefSeq" id="WP_125742906.1">
    <property type="nucleotide sequence ID" value="NZ_RCOR01000049.1"/>
</dbReference>
<dbReference type="SMART" id="SM01329">
    <property type="entry name" value="Iso_dh"/>
    <property type="match status" value="1"/>
</dbReference>
<dbReference type="InterPro" id="IPR024084">
    <property type="entry name" value="IsoPropMal-DH-like_dom"/>
</dbReference>
<dbReference type="SUPFAM" id="SSF53659">
    <property type="entry name" value="Isocitrate/Isopropylmalate dehydrogenase-like"/>
    <property type="match status" value="1"/>
</dbReference>
<evidence type="ECO:0000313" key="5">
    <source>
        <dbReference type="Proteomes" id="UP000278149"/>
    </source>
</evidence>
<dbReference type="PROSITE" id="PS00470">
    <property type="entry name" value="IDH_IMDH"/>
    <property type="match status" value="1"/>
</dbReference>
<name>A0A3R9QXH1_9CREN</name>
<evidence type="ECO:0000256" key="2">
    <source>
        <dbReference type="ARBA" id="ARBA00023002"/>
    </source>
</evidence>
<evidence type="ECO:0000313" key="4">
    <source>
        <dbReference type="EMBL" id="RSN67138.1"/>
    </source>
</evidence>